<dbReference type="SUPFAM" id="SSF54001">
    <property type="entry name" value="Cysteine proteinases"/>
    <property type="match status" value="1"/>
</dbReference>
<evidence type="ECO:0000313" key="2">
    <source>
        <dbReference type="Proteomes" id="UP001244341"/>
    </source>
</evidence>
<sequence>MAYGGNPLQSMAQVKQQIMLTGGVLTSLTMSEPTFRRFDKYNSATAFDADETLEEVADTNIYRHAVFCYGWWDNPRDASDGYWLCKNR</sequence>
<protein>
    <submittedName>
        <fullName evidence="1">Uncharacterized protein</fullName>
    </submittedName>
</protein>
<evidence type="ECO:0000313" key="1">
    <source>
        <dbReference type="EMBL" id="WIA11714.1"/>
    </source>
</evidence>
<accession>A0ABY8TRF7</accession>
<dbReference type="InterPro" id="IPR038765">
    <property type="entry name" value="Papain-like_cys_pep_sf"/>
</dbReference>
<reference evidence="1 2" key="1">
    <citation type="submission" date="2023-05" db="EMBL/GenBank/DDBJ databases">
        <title>A 100% complete, gapless, phased diploid assembly of the Scenedesmus obliquus UTEX 3031 genome.</title>
        <authorList>
            <person name="Biondi T.C."/>
            <person name="Hanschen E.R."/>
            <person name="Kwon T."/>
            <person name="Eng W."/>
            <person name="Kruse C.P.S."/>
            <person name="Koehler S.I."/>
            <person name="Kunde Y."/>
            <person name="Gleasner C.D."/>
            <person name="You Mak K.T."/>
            <person name="Polle J."/>
            <person name="Hovde B.T."/>
            <person name="Starkenburg S.R."/>
        </authorList>
    </citation>
    <scope>NUCLEOTIDE SEQUENCE [LARGE SCALE GENOMIC DNA]</scope>
    <source>
        <strain evidence="1 2">DOE0152z</strain>
    </source>
</reference>
<dbReference type="Gene3D" id="3.90.70.10">
    <property type="entry name" value="Cysteine proteinases"/>
    <property type="match status" value="1"/>
</dbReference>
<dbReference type="Proteomes" id="UP001244341">
    <property type="component" value="Chromosome 3b"/>
</dbReference>
<gene>
    <name evidence="1" type="ORF">OEZ85_011810</name>
</gene>
<keyword evidence="2" id="KW-1185">Reference proteome</keyword>
<name>A0ABY8TRF7_TETOB</name>
<organism evidence="1 2">
    <name type="scientific">Tetradesmus obliquus</name>
    <name type="common">Green alga</name>
    <name type="synonym">Acutodesmus obliquus</name>
    <dbReference type="NCBI Taxonomy" id="3088"/>
    <lineage>
        <taxon>Eukaryota</taxon>
        <taxon>Viridiplantae</taxon>
        <taxon>Chlorophyta</taxon>
        <taxon>core chlorophytes</taxon>
        <taxon>Chlorophyceae</taxon>
        <taxon>CS clade</taxon>
        <taxon>Sphaeropleales</taxon>
        <taxon>Scenedesmaceae</taxon>
        <taxon>Tetradesmus</taxon>
    </lineage>
</organism>
<dbReference type="EMBL" id="CP126210">
    <property type="protein sequence ID" value="WIA11714.1"/>
    <property type="molecule type" value="Genomic_DNA"/>
</dbReference>
<proteinExistence type="predicted"/>